<evidence type="ECO:0000256" key="1">
    <source>
        <dbReference type="SAM" id="Phobius"/>
    </source>
</evidence>
<organism evidence="2 3">
    <name type="scientific">Streptomyces bauhiniae</name>
    <dbReference type="NCBI Taxonomy" id="2340725"/>
    <lineage>
        <taxon>Bacteria</taxon>
        <taxon>Bacillati</taxon>
        <taxon>Actinomycetota</taxon>
        <taxon>Actinomycetes</taxon>
        <taxon>Kitasatosporales</taxon>
        <taxon>Streptomycetaceae</taxon>
        <taxon>Streptomyces</taxon>
    </lineage>
</organism>
<protein>
    <submittedName>
        <fullName evidence="2">Uncharacterized protein</fullName>
    </submittedName>
</protein>
<keyword evidence="1" id="KW-1133">Transmembrane helix</keyword>
<reference evidence="2 3" key="1">
    <citation type="submission" date="2019-04" db="EMBL/GenBank/DDBJ databases">
        <title>Streptomyces sp. nov. Bv016 isolated from bark of Buahinia variegata.</title>
        <authorList>
            <person name="Kanchanasin P."/>
            <person name="Tanasupawat S."/>
            <person name="Yuki M."/>
            <person name="Kudo T."/>
        </authorList>
    </citation>
    <scope>NUCLEOTIDE SEQUENCE [LARGE SCALE GENOMIC DNA]</scope>
    <source>
        <strain evidence="2 3">Bv016</strain>
    </source>
</reference>
<keyword evidence="3" id="KW-1185">Reference proteome</keyword>
<comment type="caution">
    <text evidence="2">The sequence shown here is derived from an EMBL/GenBank/DDBJ whole genome shotgun (WGS) entry which is preliminary data.</text>
</comment>
<sequence length="182" mass="19136">MALVLACGVGFLAAAVTVTADAYLLLEQPLVTIIWLTSALTGCVLGGLLCRLLARRHRLAPRAVWVTIGAMIALVWGVSTASSHVFMSSWDRFDRELGGTGRCLAGTPYGRENASVVTTVPANGGERSGVMEVWPGGPVPEGTPKGHKFPPLKLKNAVNGGVRPLAPADGTSRDLLRSYGCR</sequence>
<gene>
    <name evidence="2" type="ORF">E5083_30370</name>
</gene>
<proteinExistence type="predicted"/>
<keyword evidence="1" id="KW-0472">Membrane</keyword>
<dbReference type="AlphaFoldDB" id="A0A4Z1CU33"/>
<keyword evidence="1" id="KW-0812">Transmembrane</keyword>
<feature type="transmembrane region" description="Helical" evidence="1">
    <location>
        <begin position="64"/>
        <end position="87"/>
    </location>
</feature>
<name>A0A4Z1CU33_9ACTN</name>
<accession>A0A4Z1CU33</accession>
<dbReference type="Proteomes" id="UP000298159">
    <property type="component" value="Unassembled WGS sequence"/>
</dbReference>
<dbReference type="EMBL" id="SRRT01000013">
    <property type="protein sequence ID" value="TGN72289.1"/>
    <property type="molecule type" value="Genomic_DNA"/>
</dbReference>
<evidence type="ECO:0000313" key="2">
    <source>
        <dbReference type="EMBL" id="TGN72289.1"/>
    </source>
</evidence>
<evidence type="ECO:0000313" key="3">
    <source>
        <dbReference type="Proteomes" id="UP000298159"/>
    </source>
</evidence>
<feature type="transmembrane region" description="Helical" evidence="1">
    <location>
        <begin position="30"/>
        <end position="52"/>
    </location>
</feature>